<dbReference type="GO" id="GO:0003729">
    <property type="term" value="F:mRNA binding"/>
    <property type="evidence" value="ECO:0007669"/>
    <property type="project" value="TreeGrafter"/>
</dbReference>
<dbReference type="PANTHER" id="PTHR13389">
    <property type="entry name" value="PUMILIO HOMOLOG 3"/>
    <property type="match status" value="1"/>
</dbReference>
<reference evidence="6 7" key="1">
    <citation type="journal article" date="2021" name="Genome Biol.">
        <title>AFLAP: assembly-free linkage analysis pipeline using k-mers from genome sequencing data.</title>
        <authorList>
            <person name="Fletcher K."/>
            <person name="Zhang L."/>
            <person name="Gil J."/>
            <person name="Han R."/>
            <person name="Cavanaugh K."/>
            <person name="Michelmore R."/>
        </authorList>
    </citation>
    <scope>NUCLEOTIDE SEQUENCE [LARGE SCALE GENOMIC DNA]</scope>
    <source>
        <strain evidence="6 7">SF5</strain>
    </source>
</reference>
<keyword evidence="7" id="KW-1185">Reference proteome</keyword>
<dbReference type="PROSITE" id="PS50303">
    <property type="entry name" value="PUM_HD"/>
    <property type="match status" value="1"/>
</dbReference>
<dbReference type="OrthoDB" id="497380at2759"/>
<accession>A0A976FDN8</accession>
<dbReference type="GO" id="GO:0005730">
    <property type="term" value="C:nucleolus"/>
    <property type="evidence" value="ECO:0007669"/>
    <property type="project" value="TreeGrafter"/>
</dbReference>
<feature type="region of interest" description="Disordered" evidence="4">
    <location>
        <begin position="1"/>
        <end position="34"/>
    </location>
</feature>
<dbReference type="Pfam" id="PF08144">
    <property type="entry name" value="CPL"/>
    <property type="match status" value="1"/>
</dbReference>
<organism evidence="6 7">
    <name type="scientific">Bremia lactucae</name>
    <name type="common">Lettuce downy mildew</name>
    <dbReference type="NCBI Taxonomy" id="4779"/>
    <lineage>
        <taxon>Eukaryota</taxon>
        <taxon>Sar</taxon>
        <taxon>Stramenopiles</taxon>
        <taxon>Oomycota</taxon>
        <taxon>Peronosporomycetes</taxon>
        <taxon>Peronosporales</taxon>
        <taxon>Peronosporaceae</taxon>
        <taxon>Bremia</taxon>
    </lineage>
</organism>
<dbReference type="AlphaFoldDB" id="A0A976FDN8"/>
<dbReference type="KEGG" id="blac:94345312"/>
<keyword evidence="1" id="KW-0677">Repeat</keyword>
<keyword evidence="2" id="KW-0694">RNA-binding</keyword>
<feature type="repeat" description="Pumilio" evidence="3">
    <location>
        <begin position="128"/>
        <end position="163"/>
    </location>
</feature>
<dbReference type="InterPro" id="IPR001313">
    <property type="entry name" value="Pumilio_RNA-bd_rpt"/>
</dbReference>
<sequence length="567" mass="63845">MAVQANMSASMVNKSYNSGGKSTNNAKKRSAEGHGDYIKKSFVDQKLAKKQRKMQRPHYEMVTRAKQIWNIIRERDVDKNKRATLVEELYTLVKGKIYDVAAKHDASRVIQSLMQHGKPEHRSQIVLEMKDHLIEVAKMQYGCFLVQKMIRYGSVADRAAIVKCLTGNVVQVGTHNIAAYVLEYAQEYLKPSQLTTIKLEFYGREFVYFKSASKRNLADIISAHPNKKADVLKHLSSILNRMVDKQLLGLAFVQSLLWEYMCNAEHDDVMQMVANVRDASLALLATRNGARVVNKCLSFGAAKDRKRVIKALKDKILEACNHPSGYLVIMRILDVVDDSILVQKSVLVEMKDELLSIALHPSGRKILLQLLSPMNKKYLSADDLELLKPPMLPSSEDSTVLVVNYKKDPESRREELLMGLLPKLEEMCADNAGDLMRSKEGRDVIVEVAKHSENSKLVRSIVAAVVAQPSEEQEEPLYSDANGHYALRRLIKESALVESLLIAVKEQLSKWATSNRGSFVVLAFLEAEHAPKKILDEVKEALMPVLDDLKRLADVQKGTKLLAEKLQ</sequence>
<feature type="domain" description="PUM-HD" evidence="5">
    <location>
        <begin position="64"/>
        <end position="417"/>
    </location>
</feature>
<dbReference type="Proteomes" id="UP000294530">
    <property type="component" value="Unassembled WGS sequence"/>
</dbReference>
<comment type="caution">
    <text evidence="6">The sequence shown here is derived from an EMBL/GenBank/DDBJ whole genome shotgun (WGS) entry which is preliminary data.</text>
</comment>
<dbReference type="PROSITE" id="PS50302">
    <property type="entry name" value="PUM"/>
    <property type="match status" value="1"/>
</dbReference>
<dbReference type="GO" id="GO:0006417">
    <property type="term" value="P:regulation of translation"/>
    <property type="evidence" value="ECO:0007669"/>
    <property type="project" value="TreeGrafter"/>
</dbReference>
<dbReference type="RefSeq" id="XP_067814456.1">
    <property type="nucleotide sequence ID" value="XM_067959641.1"/>
</dbReference>
<evidence type="ECO:0000313" key="6">
    <source>
        <dbReference type="EMBL" id="TDH64957.1"/>
    </source>
</evidence>
<evidence type="ECO:0000256" key="4">
    <source>
        <dbReference type="SAM" id="MobiDB-lite"/>
    </source>
</evidence>
<gene>
    <name evidence="6" type="ORF">CCR75_001539</name>
</gene>
<dbReference type="Gene3D" id="1.25.10.10">
    <property type="entry name" value="Leucine-rich Repeat Variant"/>
    <property type="match status" value="1"/>
</dbReference>
<dbReference type="PANTHER" id="PTHR13389:SF0">
    <property type="entry name" value="PUMILIO HOMOLOG 3"/>
    <property type="match status" value="1"/>
</dbReference>
<evidence type="ECO:0000256" key="2">
    <source>
        <dbReference type="ARBA" id="ARBA00022884"/>
    </source>
</evidence>
<evidence type="ECO:0000256" key="1">
    <source>
        <dbReference type="ARBA" id="ARBA00022737"/>
    </source>
</evidence>
<dbReference type="SUPFAM" id="SSF48371">
    <property type="entry name" value="ARM repeat"/>
    <property type="match status" value="1"/>
</dbReference>
<dbReference type="InterPro" id="IPR012959">
    <property type="entry name" value="CPL_dom"/>
</dbReference>
<name>A0A976FDN8_BRELC</name>
<evidence type="ECO:0000259" key="5">
    <source>
        <dbReference type="PROSITE" id="PS50303"/>
    </source>
</evidence>
<dbReference type="InterPro" id="IPR011989">
    <property type="entry name" value="ARM-like"/>
</dbReference>
<dbReference type="Pfam" id="PF00806">
    <property type="entry name" value="PUF"/>
    <property type="match status" value="3"/>
</dbReference>
<dbReference type="InterPro" id="IPR033133">
    <property type="entry name" value="PUM-HD"/>
</dbReference>
<dbReference type="GeneID" id="94345312"/>
<dbReference type="InterPro" id="IPR016024">
    <property type="entry name" value="ARM-type_fold"/>
</dbReference>
<feature type="compositionally biased region" description="Polar residues" evidence="4">
    <location>
        <begin position="1"/>
        <end position="25"/>
    </location>
</feature>
<evidence type="ECO:0000313" key="7">
    <source>
        <dbReference type="Proteomes" id="UP000294530"/>
    </source>
</evidence>
<dbReference type="EMBL" id="SHOA02000220">
    <property type="protein sequence ID" value="TDH64957.1"/>
    <property type="molecule type" value="Genomic_DNA"/>
</dbReference>
<evidence type="ECO:0000256" key="3">
    <source>
        <dbReference type="PROSITE-ProRule" id="PRU00317"/>
    </source>
</evidence>
<dbReference type="InterPro" id="IPR040059">
    <property type="entry name" value="PUM3"/>
</dbReference>
<dbReference type="SMART" id="SM00025">
    <property type="entry name" value="Pumilio"/>
    <property type="match status" value="5"/>
</dbReference>
<protein>
    <recommendedName>
        <fullName evidence="5">PUM-HD domain-containing protein</fullName>
    </recommendedName>
</protein>
<proteinExistence type="predicted"/>